<keyword evidence="3" id="KW-0963">Cytoplasm</keyword>
<evidence type="ECO:0000256" key="2">
    <source>
        <dbReference type="ARBA" id="ARBA00007878"/>
    </source>
</evidence>
<dbReference type="GO" id="GO:0003743">
    <property type="term" value="F:translation initiation factor activity"/>
    <property type="evidence" value="ECO:0007669"/>
    <property type="project" value="UniProtKB-KW"/>
</dbReference>
<dbReference type="SUPFAM" id="SSF53448">
    <property type="entry name" value="Nucleotide-diphospho-sugar transferases"/>
    <property type="match status" value="1"/>
</dbReference>
<evidence type="ECO:0000256" key="1">
    <source>
        <dbReference type="ARBA" id="ARBA00004514"/>
    </source>
</evidence>
<dbReference type="GO" id="GO:0005829">
    <property type="term" value="C:cytosol"/>
    <property type="evidence" value="ECO:0007669"/>
    <property type="project" value="UniProtKB-SubCell"/>
</dbReference>
<gene>
    <name evidence="11" type="ORF">AAL_02802</name>
</gene>
<evidence type="ECO:0000256" key="7">
    <source>
        <dbReference type="ARBA" id="ARBA00044229"/>
    </source>
</evidence>
<dbReference type="InterPro" id="IPR029044">
    <property type="entry name" value="Nucleotide-diphossugar_trans"/>
</dbReference>
<proteinExistence type="inferred from homology"/>
<dbReference type="PANTHER" id="PTHR45989">
    <property type="entry name" value="TRANSLATION INITIATION FACTOR EIF-2B SUBUNIT GAMMA"/>
    <property type="match status" value="1"/>
</dbReference>
<comment type="subcellular location">
    <subcellularLocation>
        <location evidence="1">Cytoplasm</location>
        <location evidence="1">Cytosol</location>
    </subcellularLocation>
</comment>
<dbReference type="GO" id="GO:0002183">
    <property type="term" value="P:cytoplasmic translational initiation"/>
    <property type="evidence" value="ECO:0007669"/>
    <property type="project" value="TreeGrafter"/>
</dbReference>
<organism evidence="11 12">
    <name type="scientific">Moelleriella libera RCEF 2490</name>
    <dbReference type="NCBI Taxonomy" id="1081109"/>
    <lineage>
        <taxon>Eukaryota</taxon>
        <taxon>Fungi</taxon>
        <taxon>Dikarya</taxon>
        <taxon>Ascomycota</taxon>
        <taxon>Pezizomycotina</taxon>
        <taxon>Sordariomycetes</taxon>
        <taxon>Hypocreomycetidae</taxon>
        <taxon>Hypocreales</taxon>
        <taxon>Clavicipitaceae</taxon>
        <taxon>Moelleriella</taxon>
    </lineage>
</organism>
<dbReference type="Pfam" id="PF25084">
    <property type="entry name" value="LbH_EIF2B"/>
    <property type="match status" value="1"/>
</dbReference>
<dbReference type="GO" id="GO:0005085">
    <property type="term" value="F:guanyl-nucleotide exchange factor activity"/>
    <property type="evidence" value="ECO:0007669"/>
    <property type="project" value="TreeGrafter"/>
</dbReference>
<accession>A0A168E085</accession>
<dbReference type="InterPro" id="IPR056764">
    <property type="entry name" value="LbH_EIF2B3/5"/>
</dbReference>
<comment type="similarity">
    <text evidence="2">Belongs to the eIF-2B gamma/epsilon subunits family.</text>
</comment>
<dbReference type="GO" id="GO:0005851">
    <property type="term" value="C:eukaryotic translation initiation factor 2B complex"/>
    <property type="evidence" value="ECO:0007669"/>
    <property type="project" value="TreeGrafter"/>
</dbReference>
<dbReference type="OrthoDB" id="10250549at2759"/>
<evidence type="ECO:0000256" key="4">
    <source>
        <dbReference type="ARBA" id="ARBA00022540"/>
    </source>
</evidence>
<keyword evidence="12" id="KW-1185">Reference proteome</keyword>
<dbReference type="STRING" id="1081109.A0A168E085"/>
<sequence length="542" mass="59589">MPHAMSMPSTGLQALILCGPGSSFPTFTANPDENPKALLPIANRPMVWYPIDFCHRMGITASEALHAAFGVNPFLTGLPLPKPDILSPKDLDLNTGTAEILRRPETRAAIKSDFVVLPCDLVCDFEGEKLLQAWMVNSASFTDLFGGDNISRDHGNQHSGGLGVWYDVKAAGPVKGEETDFIATTTLKSHQQWLSNSLTLSMLVFTMPMDSLSDLMEEKNSLPVRHGLLRAHPQLRMYTSHRDAHIYILPRWILDFVAENDRLDSIGEDVIGWWAKAGWQEGLADKLQIASVCDRNSRHHHDEFSTQIESTPRETLSRVNTGSVGVSNELKHALESKSRTASAAHVPPILAYIHSIEGQDKPNMIRRVDTAQLLLATSLRLAKLDSIEEVGFEAASCFAHLRKVAFPEGVKQRTVITKQDSLVAENVTIEERTAIKESVVGANCQINEGTKLLQCLLMEGVIVGKGCKLTKCILGKRCVIGDYSVLTDCEVQENLLVEPRTEDKDNRLMSSEGLEATGDELDEASHDAAEGYATQNDVAVEE</sequence>
<evidence type="ECO:0000313" key="11">
    <source>
        <dbReference type="EMBL" id="KZZ98284.1"/>
    </source>
</evidence>
<evidence type="ECO:0000256" key="8">
    <source>
        <dbReference type="ARBA" id="ARBA00046432"/>
    </source>
</evidence>
<protein>
    <recommendedName>
        <fullName evidence="6">Translation initiation factor eIF2B subunit gamma</fullName>
    </recommendedName>
    <alternativeName>
        <fullName evidence="7">eIF2B GDP-GTP exchange factor subunit gamma</fullName>
    </alternativeName>
</protein>
<dbReference type="Gene3D" id="2.160.10.10">
    <property type="entry name" value="Hexapeptide repeat proteins"/>
    <property type="match status" value="1"/>
</dbReference>
<dbReference type="Gene3D" id="3.90.550.10">
    <property type="entry name" value="Spore Coat Polysaccharide Biosynthesis Protein SpsA, Chain A"/>
    <property type="match status" value="1"/>
</dbReference>
<keyword evidence="4" id="KW-0396">Initiation factor</keyword>
<feature type="compositionally biased region" description="Polar residues" evidence="9">
    <location>
        <begin position="533"/>
        <end position="542"/>
    </location>
</feature>
<dbReference type="AlphaFoldDB" id="A0A168E085"/>
<comment type="caution">
    <text evidence="11">The sequence shown here is derived from an EMBL/GenBank/DDBJ whole genome shotgun (WGS) entry which is preliminary data.</text>
</comment>
<reference evidence="11 12" key="1">
    <citation type="journal article" date="2016" name="Genome Biol. Evol.">
        <title>Divergent and convergent evolution of fungal pathogenicity.</title>
        <authorList>
            <person name="Shang Y."/>
            <person name="Xiao G."/>
            <person name="Zheng P."/>
            <person name="Cen K."/>
            <person name="Zhan S."/>
            <person name="Wang C."/>
        </authorList>
    </citation>
    <scope>NUCLEOTIDE SEQUENCE [LARGE SCALE GENOMIC DNA]</scope>
    <source>
        <strain evidence="11 12">RCEF 2490</strain>
    </source>
</reference>
<comment type="subunit">
    <text evidence="8">Component of the translation initiation factor 2B (eIF2B) complex which is a heterodecamer of two sets of five different subunits: alpha, beta, gamma, delta and epsilon. Subunits alpha, beta and delta comprise a regulatory subcomplex and subunits epsilon and gamma comprise a catalytic subcomplex. Within the complex, the hexameric regulatory complex resides at the center, with the two heterodimeric catalytic subcomplexes bound on opposite sides.</text>
</comment>
<evidence type="ECO:0000256" key="9">
    <source>
        <dbReference type="SAM" id="MobiDB-lite"/>
    </source>
</evidence>
<evidence type="ECO:0000256" key="3">
    <source>
        <dbReference type="ARBA" id="ARBA00022490"/>
    </source>
</evidence>
<feature type="region of interest" description="Disordered" evidence="9">
    <location>
        <begin position="502"/>
        <end position="542"/>
    </location>
</feature>
<dbReference type="CDD" id="cd04652">
    <property type="entry name" value="LbH_eIF2B_gamma_C"/>
    <property type="match status" value="1"/>
</dbReference>
<dbReference type="Proteomes" id="UP000078544">
    <property type="component" value="Unassembled WGS sequence"/>
</dbReference>
<keyword evidence="5" id="KW-0648">Protein biosynthesis</keyword>
<dbReference type="EMBL" id="AZGY01000005">
    <property type="protein sequence ID" value="KZZ98284.1"/>
    <property type="molecule type" value="Genomic_DNA"/>
</dbReference>
<evidence type="ECO:0000259" key="10">
    <source>
        <dbReference type="Pfam" id="PF25084"/>
    </source>
</evidence>
<dbReference type="PANTHER" id="PTHR45989:SF1">
    <property type="entry name" value="TRANSLATION INITIATION FACTOR EIF-2B SUBUNIT GAMMA"/>
    <property type="match status" value="1"/>
</dbReference>
<evidence type="ECO:0000256" key="5">
    <source>
        <dbReference type="ARBA" id="ARBA00022917"/>
    </source>
</evidence>
<evidence type="ECO:0000313" key="12">
    <source>
        <dbReference type="Proteomes" id="UP000078544"/>
    </source>
</evidence>
<evidence type="ECO:0000256" key="6">
    <source>
        <dbReference type="ARBA" id="ARBA00044196"/>
    </source>
</evidence>
<name>A0A168E085_9HYPO</name>
<feature type="domain" description="EIF2B subunit epsilon/gamma LbH" evidence="10">
    <location>
        <begin position="412"/>
        <end position="499"/>
    </location>
</feature>
<dbReference type="InterPro" id="IPR051960">
    <property type="entry name" value="eIF2B_gamma"/>
</dbReference>